<comment type="subcellular location">
    <subcellularLocation>
        <location evidence="13">Cytoplasm</location>
    </subcellularLocation>
</comment>
<comment type="cofactor">
    <cofactor evidence="13">
        <name>Zn(2+)</name>
        <dbReference type="ChEBI" id="CHEBI:29105"/>
    </cofactor>
    <text evidence="13">Binds 1 zinc ion per subunit.</text>
</comment>
<dbReference type="EC" id="6.1.1.3" evidence="13"/>
<dbReference type="FunFam" id="3.30.980.10:FF:000005">
    <property type="entry name" value="Threonyl-tRNA synthetase, mitochondrial"/>
    <property type="match status" value="1"/>
</dbReference>
<keyword evidence="8 13" id="KW-0067">ATP-binding</keyword>
<sequence length="593" mass="67927">MNKEKSLDKLETSNIESVRHSLAHLLAAAVKEFYPDAKATIGPAIDNGFYYDFEFSSPISDKDLEKIEEKMKEILPSWKSFEGGEVSADEAREYWKNNEYKIELINEFEGKITFYKSGDFTDLCRGGHVADPSKEISPESFKLDRIAGAYWRGDEKNKMLTRIYGLAFESKEKLDEYLIQREEAEKRDHKKLGKELGLFTISDLVGKGLPMYLPKGNIIRTELENFIRSEKEKLGYSFVTIPHIAKKELYIKSGHLGKYGAMMPTMKDENGEEFVMKAMNCPHHFEIYNAEPHSYRDLPLRLAENTVVYRNEKSGELSGLLRVKSLCQDDTHHFIKQDQIQSEIKMILGLMQKVYGLFGFNDYKVEISVRDPKNKGKYFGDDSVWQKAEAILLEEVTNWGVPFSVEEGEAAFYGPKIDIKVKDSIGREWQLTTIQLDFNQPENFDMNYTGEDGKKHRVVVLHVAILGSFERFMGILIEHYAGNFPLWLSPVQVKVIPVRESHNAYAQEIYDLLKENGVRAEVDLADENLGKKVRQAKNEKIPYWIVLGDKEVESKEVTVEARGNPSVDGGEKLGSMSASKFLELLQKEIKEKN</sequence>
<dbReference type="GO" id="GO:0046872">
    <property type="term" value="F:metal ion binding"/>
    <property type="evidence" value="ECO:0007669"/>
    <property type="project" value="UniProtKB-KW"/>
</dbReference>
<dbReference type="Gene3D" id="3.40.50.800">
    <property type="entry name" value="Anticodon-binding domain"/>
    <property type="match status" value="1"/>
</dbReference>
<reference evidence="15 16" key="1">
    <citation type="journal article" date="2016" name="Nat. Commun.">
        <title>Thousands of microbial genomes shed light on interconnected biogeochemical processes in an aquifer system.</title>
        <authorList>
            <person name="Anantharaman K."/>
            <person name="Brown C.T."/>
            <person name="Hug L.A."/>
            <person name="Sharon I."/>
            <person name="Castelle C.J."/>
            <person name="Probst A.J."/>
            <person name="Thomas B.C."/>
            <person name="Singh A."/>
            <person name="Wilkins M.J."/>
            <person name="Karaoz U."/>
            <person name="Brodie E.L."/>
            <person name="Williams K.H."/>
            <person name="Hubbard S.S."/>
            <person name="Banfield J.F."/>
        </authorList>
    </citation>
    <scope>NUCLEOTIDE SEQUENCE [LARGE SCALE GENOMIC DNA]</scope>
</reference>
<dbReference type="EMBL" id="MHWB01000002">
    <property type="protein sequence ID" value="OHB02719.1"/>
    <property type="molecule type" value="Genomic_DNA"/>
</dbReference>
<evidence type="ECO:0000256" key="8">
    <source>
        <dbReference type="ARBA" id="ARBA00022840"/>
    </source>
</evidence>
<dbReference type="CDD" id="cd00771">
    <property type="entry name" value="ThrRS_core"/>
    <property type="match status" value="1"/>
</dbReference>
<dbReference type="InterPro" id="IPR002320">
    <property type="entry name" value="Thr-tRNA-ligase_IIa"/>
</dbReference>
<evidence type="ECO:0000256" key="6">
    <source>
        <dbReference type="ARBA" id="ARBA00022741"/>
    </source>
</evidence>
<evidence type="ECO:0000256" key="1">
    <source>
        <dbReference type="ARBA" id="ARBA00008226"/>
    </source>
</evidence>
<name>A0A1G2TZZ3_9BACT</name>
<dbReference type="CDD" id="cd00860">
    <property type="entry name" value="ThrRS_anticodon"/>
    <property type="match status" value="1"/>
</dbReference>
<keyword evidence="2 13" id="KW-0963">Cytoplasm</keyword>
<evidence type="ECO:0000313" key="15">
    <source>
        <dbReference type="EMBL" id="OHB02719.1"/>
    </source>
</evidence>
<evidence type="ECO:0000256" key="4">
    <source>
        <dbReference type="ARBA" id="ARBA00022598"/>
    </source>
</evidence>
<dbReference type="InterPro" id="IPR004154">
    <property type="entry name" value="Anticodon-bd"/>
</dbReference>
<dbReference type="InterPro" id="IPR002314">
    <property type="entry name" value="aa-tRNA-synt_IIb"/>
</dbReference>
<evidence type="ECO:0000256" key="5">
    <source>
        <dbReference type="ARBA" id="ARBA00022723"/>
    </source>
</evidence>
<gene>
    <name evidence="13" type="primary">thrS</name>
    <name evidence="15" type="ORF">A3A96_02625</name>
</gene>
<dbReference type="Gene3D" id="3.30.54.20">
    <property type="match status" value="1"/>
</dbReference>
<dbReference type="GO" id="GO:0006435">
    <property type="term" value="P:threonyl-tRNA aminoacylation"/>
    <property type="evidence" value="ECO:0007669"/>
    <property type="project" value="UniProtKB-UniRule"/>
</dbReference>
<feature type="domain" description="Aminoacyl-transfer RNA synthetases class-II family profile" evidence="14">
    <location>
        <begin position="219"/>
        <end position="485"/>
    </location>
</feature>
<dbReference type="PANTHER" id="PTHR11451:SF44">
    <property type="entry name" value="THREONINE--TRNA LIGASE, CHLOROPLASTIC_MITOCHONDRIAL 2"/>
    <property type="match status" value="1"/>
</dbReference>
<dbReference type="FunFam" id="3.40.50.800:FF:000001">
    <property type="entry name" value="Threonine--tRNA ligase"/>
    <property type="match status" value="1"/>
</dbReference>
<dbReference type="SUPFAM" id="SSF52954">
    <property type="entry name" value="Class II aaRS ABD-related"/>
    <property type="match status" value="1"/>
</dbReference>
<evidence type="ECO:0000256" key="7">
    <source>
        <dbReference type="ARBA" id="ARBA00022833"/>
    </source>
</evidence>
<dbReference type="NCBIfam" id="TIGR00418">
    <property type="entry name" value="thrS"/>
    <property type="match status" value="1"/>
</dbReference>
<keyword evidence="10 13" id="KW-0648">Protein biosynthesis</keyword>
<dbReference type="PROSITE" id="PS50862">
    <property type="entry name" value="AA_TRNA_LIGASE_II"/>
    <property type="match status" value="1"/>
</dbReference>
<evidence type="ECO:0000256" key="3">
    <source>
        <dbReference type="ARBA" id="ARBA00022555"/>
    </source>
</evidence>
<dbReference type="GO" id="GO:0005737">
    <property type="term" value="C:cytoplasm"/>
    <property type="evidence" value="ECO:0007669"/>
    <property type="project" value="UniProtKB-SubCell"/>
</dbReference>
<dbReference type="Pfam" id="PF03129">
    <property type="entry name" value="HGTP_anticodon"/>
    <property type="match status" value="1"/>
</dbReference>
<keyword evidence="9 13" id="KW-0694">RNA-binding</keyword>
<dbReference type="SUPFAM" id="SSF55681">
    <property type="entry name" value="Class II aaRS and biotin synthetases"/>
    <property type="match status" value="1"/>
</dbReference>
<dbReference type="SMART" id="SM00863">
    <property type="entry name" value="tRNA_SAD"/>
    <property type="match status" value="1"/>
</dbReference>
<dbReference type="PANTHER" id="PTHR11451">
    <property type="entry name" value="THREONINE-TRNA LIGASE"/>
    <property type="match status" value="1"/>
</dbReference>
<dbReference type="InterPro" id="IPR047246">
    <property type="entry name" value="ThrRS_anticodon"/>
</dbReference>
<organism evidence="15 16">
    <name type="scientific">Candidatus Zambryskibacteria bacterium RIFCSPLOWO2_01_FULL_39_39</name>
    <dbReference type="NCBI Taxonomy" id="1802758"/>
    <lineage>
        <taxon>Bacteria</taxon>
        <taxon>Candidatus Zambryskiibacteriota</taxon>
    </lineage>
</organism>
<dbReference type="SUPFAM" id="SSF55186">
    <property type="entry name" value="ThrRS/AlaRS common domain"/>
    <property type="match status" value="1"/>
</dbReference>
<dbReference type="AlphaFoldDB" id="A0A1G2TZZ3"/>
<dbReference type="PRINTS" id="PR01047">
    <property type="entry name" value="TRNASYNTHTHR"/>
</dbReference>
<dbReference type="Pfam" id="PF00587">
    <property type="entry name" value="tRNA-synt_2b"/>
    <property type="match status" value="1"/>
</dbReference>
<evidence type="ECO:0000256" key="10">
    <source>
        <dbReference type="ARBA" id="ARBA00022917"/>
    </source>
</evidence>
<keyword evidence="4 13" id="KW-0436">Ligase</keyword>
<keyword evidence="11 13" id="KW-0030">Aminoacyl-tRNA synthetase</keyword>
<evidence type="ECO:0000256" key="9">
    <source>
        <dbReference type="ARBA" id="ARBA00022884"/>
    </source>
</evidence>
<evidence type="ECO:0000256" key="2">
    <source>
        <dbReference type="ARBA" id="ARBA00022490"/>
    </source>
</evidence>
<comment type="caution">
    <text evidence="13">Lacks conserved residue(s) required for the propagation of feature annotation.</text>
</comment>
<feature type="binding site" evidence="13">
    <location>
        <position position="281"/>
    </location>
    <ligand>
        <name>Zn(2+)</name>
        <dbReference type="ChEBI" id="CHEBI:29105"/>
        <note>catalytic</note>
    </ligand>
</feature>
<comment type="subunit">
    <text evidence="13">Homodimer.</text>
</comment>
<comment type="catalytic activity">
    <reaction evidence="12 13">
        <text>tRNA(Thr) + L-threonine + ATP = L-threonyl-tRNA(Thr) + AMP + diphosphate + H(+)</text>
        <dbReference type="Rhea" id="RHEA:24624"/>
        <dbReference type="Rhea" id="RHEA-COMP:9670"/>
        <dbReference type="Rhea" id="RHEA-COMP:9704"/>
        <dbReference type="ChEBI" id="CHEBI:15378"/>
        <dbReference type="ChEBI" id="CHEBI:30616"/>
        <dbReference type="ChEBI" id="CHEBI:33019"/>
        <dbReference type="ChEBI" id="CHEBI:57926"/>
        <dbReference type="ChEBI" id="CHEBI:78442"/>
        <dbReference type="ChEBI" id="CHEBI:78534"/>
        <dbReference type="ChEBI" id="CHEBI:456215"/>
        <dbReference type="EC" id="6.1.1.3"/>
    </reaction>
</comment>
<dbReference type="GO" id="GO:0005524">
    <property type="term" value="F:ATP binding"/>
    <property type="evidence" value="ECO:0007669"/>
    <property type="project" value="UniProtKB-UniRule"/>
</dbReference>
<evidence type="ECO:0000256" key="13">
    <source>
        <dbReference type="HAMAP-Rule" id="MF_00184"/>
    </source>
</evidence>
<keyword evidence="6 13" id="KW-0547">Nucleotide-binding</keyword>
<dbReference type="Proteomes" id="UP000177707">
    <property type="component" value="Unassembled WGS sequence"/>
</dbReference>
<dbReference type="Gene3D" id="3.30.930.10">
    <property type="entry name" value="Bira Bifunctional Protein, Domain 2"/>
    <property type="match status" value="1"/>
</dbReference>
<feature type="binding site" evidence="13">
    <location>
        <position position="332"/>
    </location>
    <ligand>
        <name>Zn(2+)</name>
        <dbReference type="ChEBI" id="CHEBI:29105"/>
        <note>catalytic</note>
    </ligand>
</feature>
<keyword evidence="5 13" id="KW-0479">Metal-binding</keyword>
<dbReference type="GO" id="GO:0000049">
    <property type="term" value="F:tRNA binding"/>
    <property type="evidence" value="ECO:0007669"/>
    <property type="project" value="UniProtKB-KW"/>
</dbReference>
<dbReference type="InterPro" id="IPR012947">
    <property type="entry name" value="tRNA_SAD"/>
</dbReference>
<evidence type="ECO:0000256" key="11">
    <source>
        <dbReference type="ARBA" id="ARBA00023146"/>
    </source>
</evidence>
<dbReference type="Pfam" id="PF07973">
    <property type="entry name" value="tRNA_SAD"/>
    <property type="match status" value="1"/>
</dbReference>
<dbReference type="STRING" id="1802758.A3A96_02625"/>
<evidence type="ECO:0000259" key="14">
    <source>
        <dbReference type="PROSITE" id="PS50862"/>
    </source>
</evidence>
<dbReference type="InterPro" id="IPR045864">
    <property type="entry name" value="aa-tRNA-synth_II/BPL/LPL"/>
</dbReference>
<dbReference type="InterPro" id="IPR006195">
    <property type="entry name" value="aa-tRNA-synth_II"/>
</dbReference>
<feature type="binding site" evidence="13">
    <location>
        <position position="462"/>
    </location>
    <ligand>
        <name>Zn(2+)</name>
        <dbReference type="ChEBI" id="CHEBI:29105"/>
        <note>catalytic</note>
    </ligand>
</feature>
<keyword evidence="3 13" id="KW-0820">tRNA-binding</keyword>
<dbReference type="InterPro" id="IPR033728">
    <property type="entry name" value="ThrRS_core"/>
</dbReference>
<proteinExistence type="inferred from homology"/>
<dbReference type="InterPro" id="IPR018163">
    <property type="entry name" value="Thr/Ala-tRNA-synth_IIc_edit"/>
</dbReference>
<evidence type="ECO:0000256" key="12">
    <source>
        <dbReference type="ARBA" id="ARBA00049515"/>
    </source>
</evidence>
<comment type="caution">
    <text evidence="15">The sequence shown here is derived from an EMBL/GenBank/DDBJ whole genome shotgun (WGS) entry which is preliminary data.</text>
</comment>
<comment type="similarity">
    <text evidence="1 13">Belongs to the class-II aminoacyl-tRNA synthetase family.</text>
</comment>
<dbReference type="InterPro" id="IPR036621">
    <property type="entry name" value="Anticodon-bd_dom_sf"/>
</dbReference>
<evidence type="ECO:0000313" key="16">
    <source>
        <dbReference type="Proteomes" id="UP000177707"/>
    </source>
</evidence>
<protein>
    <recommendedName>
        <fullName evidence="13">Threonine--tRNA ligase</fullName>
        <ecNumber evidence="13">6.1.1.3</ecNumber>
    </recommendedName>
    <alternativeName>
        <fullName evidence="13">Threonyl-tRNA synthetase</fullName>
        <shortName evidence="13">ThrRS</shortName>
    </alternativeName>
</protein>
<dbReference type="Gene3D" id="3.30.980.10">
    <property type="entry name" value="Threonyl-trna Synthetase, Chain A, domain 2"/>
    <property type="match status" value="1"/>
</dbReference>
<keyword evidence="7 13" id="KW-0862">Zinc</keyword>
<dbReference type="FunFam" id="3.30.930.10:FF:000002">
    <property type="entry name" value="Threonine--tRNA ligase"/>
    <property type="match status" value="1"/>
</dbReference>
<dbReference type="GO" id="GO:0004829">
    <property type="term" value="F:threonine-tRNA ligase activity"/>
    <property type="evidence" value="ECO:0007669"/>
    <property type="project" value="UniProtKB-UniRule"/>
</dbReference>
<accession>A0A1G2TZZ3</accession>
<dbReference type="HAMAP" id="MF_00184">
    <property type="entry name" value="Thr_tRNA_synth"/>
    <property type="match status" value="1"/>
</dbReference>